<gene>
    <name evidence="1" type="ORF">GDO78_003733</name>
</gene>
<name>A0A8J6K0Y9_ELECQ</name>
<protein>
    <submittedName>
        <fullName evidence="1">Uncharacterized protein</fullName>
    </submittedName>
</protein>
<reference evidence="1" key="1">
    <citation type="thesis" date="2020" institute="ProQuest LLC" country="789 East Eisenhower Parkway, Ann Arbor, MI, USA">
        <title>Comparative Genomics and Chromosome Evolution.</title>
        <authorList>
            <person name="Mudd A.B."/>
        </authorList>
    </citation>
    <scope>NUCLEOTIDE SEQUENCE</scope>
    <source>
        <strain evidence="1">HN-11 Male</strain>
        <tissue evidence="1">Kidney and liver</tissue>
    </source>
</reference>
<keyword evidence="2" id="KW-1185">Reference proteome</keyword>
<dbReference type="Proteomes" id="UP000770717">
    <property type="component" value="Unassembled WGS sequence"/>
</dbReference>
<evidence type="ECO:0000313" key="1">
    <source>
        <dbReference type="EMBL" id="KAG9475492.1"/>
    </source>
</evidence>
<sequence length="113" mass="13155">MRVPARSSQNIQVSGVESGLRMFISSWFYSWPIPPCNRCLRSKSVLLKWPYSIVDMKCWVFYTLRDCCPYCQYIQALPLFNTYPTVDELFIHKVTHSALHVTIFQTTDVQAAI</sequence>
<proteinExistence type="predicted"/>
<accession>A0A8J6K0Y9</accession>
<dbReference type="AlphaFoldDB" id="A0A8J6K0Y9"/>
<comment type="caution">
    <text evidence="1">The sequence shown here is derived from an EMBL/GenBank/DDBJ whole genome shotgun (WGS) entry which is preliminary data.</text>
</comment>
<organism evidence="1 2">
    <name type="scientific">Eleutherodactylus coqui</name>
    <name type="common">Puerto Rican coqui</name>
    <dbReference type="NCBI Taxonomy" id="57060"/>
    <lineage>
        <taxon>Eukaryota</taxon>
        <taxon>Metazoa</taxon>
        <taxon>Chordata</taxon>
        <taxon>Craniata</taxon>
        <taxon>Vertebrata</taxon>
        <taxon>Euteleostomi</taxon>
        <taxon>Amphibia</taxon>
        <taxon>Batrachia</taxon>
        <taxon>Anura</taxon>
        <taxon>Neobatrachia</taxon>
        <taxon>Hyloidea</taxon>
        <taxon>Eleutherodactylidae</taxon>
        <taxon>Eleutherodactylinae</taxon>
        <taxon>Eleutherodactylus</taxon>
        <taxon>Eleutherodactylus</taxon>
    </lineage>
</organism>
<dbReference type="EMBL" id="WNTK01000012">
    <property type="protein sequence ID" value="KAG9475492.1"/>
    <property type="molecule type" value="Genomic_DNA"/>
</dbReference>
<evidence type="ECO:0000313" key="2">
    <source>
        <dbReference type="Proteomes" id="UP000770717"/>
    </source>
</evidence>